<dbReference type="EMBL" id="CACSHJ010000088">
    <property type="protein sequence ID" value="CAA0360160.1"/>
    <property type="molecule type" value="Genomic_DNA"/>
</dbReference>
<dbReference type="InterPro" id="IPR006736">
    <property type="entry name" value="DUF601"/>
</dbReference>
<feature type="compositionally biased region" description="Basic and acidic residues" evidence="1">
    <location>
        <begin position="36"/>
        <end position="58"/>
    </location>
</feature>
<evidence type="ECO:0000313" key="3">
    <source>
        <dbReference type="Proteomes" id="UP000434276"/>
    </source>
</evidence>
<feature type="region of interest" description="Disordered" evidence="1">
    <location>
        <begin position="1"/>
        <end position="58"/>
    </location>
</feature>
<dbReference type="Proteomes" id="UP000434276">
    <property type="component" value="Unassembled WGS sequence"/>
</dbReference>
<protein>
    <submittedName>
        <fullName evidence="2">Uncharacterized protein</fullName>
    </submittedName>
</protein>
<reference evidence="2 3" key="1">
    <citation type="submission" date="2019-12" db="EMBL/GenBank/DDBJ databases">
        <authorList>
            <person name="Jiao W.-B."/>
            <person name="Schneeberger K."/>
        </authorList>
    </citation>
    <scope>NUCLEOTIDE SEQUENCE [LARGE SCALE GENOMIC DNA]</scope>
    <source>
        <strain evidence="3">cv. C24</strain>
    </source>
</reference>
<proteinExistence type="predicted"/>
<gene>
    <name evidence="2" type="ORF">C24_LOCUS7582</name>
</gene>
<evidence type="ECO:0000313" key="2">
    <source>
        <dbReference type="EMBL" id="CAA0360160.1"/>
    </source>
</evidence>
<accession>A0A5S9WXS2</accession>
<feature type="compositionally biased region" description="Basic and acidic residues" evidence="1">
    <location>
        <begin position="7"/>
        <end position="26"/>
    </location>
</feature>
<dbReference type="AlphaFoldDB" id="A0A5S9WXS2"/>
<name>A0A5S9WXS2_ARATH</name>
<organism evidence="2 3">
    <name type="scientific">Arabidopsis thaliana</name>
    <name type="common">Mouse-ear cress</name>
    <dbReference type="NCBI Taxonomy" id="3702"/>
    <lineage>
        <taxon>Eukaryota</taxon>
        <taxon>Viridiplantae</taxon>
        <taxon>Streptophyta</taxon>
        <taxon>Embryophyta</taxon>
        <taxon>Tracheophyta</taxon>
        <taxon>Spermatophyta</taxon>
        <taxon>Magnoliopsida</taxon>
        <taxon>eudicotyledons</taxon>
        <taxon>Gunneridae</taxon>
        <taxon>Pentapetalae</taxon>
        <taxon>rosids</taxon>
        <taxon>malvids</taxon>
        <taxon>Brassicales</taxon>
        <taxon>Brassicaceae</taxon>
        <taxon>Camelineae</taxon>
        <taxon>Arabidopsis</taxon>
    </lineage>
</organism>
<sequence length="58" mass="6590">MASSSYRAEKKMESERARKQKERLQSDKVVMPGTLEDSKLLALDKAKHPQNEDDTGAR</sequence>
<dbReference type="Pfam" id="PF04642">
    <property type="entry name" value="DUF601"/>
    <property type="match status" value="1"/>
</dbReference>
<evidence type="ECO:0000256" key="1">
    <source>
        <dbReference type="SAM" id="MobiDB-lite"/>
    </source>
</evidence>